<dbReference type="SUPFAM" id="SSF53474">
    <property type="entry name" value="alpha/beta-Hydrolases"/>
    <property type="match status" value="1"/>
</dbReference>
<evidence type="ECO:0000259" key="1">
    <source>
        <dbReference type="Pfam" id="PF05448"/>
    </source>
</evidence>
<protein>
    <submittedName>
        <fullName evidence="2">Acetylxylan esterase</fullName>
    </submittedName>
</protein>
<dbReference type="EMBL" id="BAAANN010000021">
    <property type="protein sequence ID" value="GAA1970715.1"/>
    <property type="molecule type" value="Genomic_DNA"/>
</dbReference>
<gene>
    <name evidence="2" type="ORF">GCM10009754_50840</name>
</gene>
<sequence>MIMARDPESATVEVDLPADFDEFWAETLRLTDEVPPDPELVSVPRMSTPAVDVFELRYTSYDQMRIAAWLTMPAGHPPGTAFPAVLHVPGYISEPSVLKSWSERGYVTVGLAPRGKLRSNGRFNPGYPGLLTHNMVDRFTYGYRGFYADVVRAVDVLATLPGVDPDRVGIWGSSQGGGLGIVAAALRPEVVRCVAAGAPYLCGIMASPGWTHSYPYEEINEYLRVHPEHERLLTETASYFDGLNFAPKVRAPIFVYLGMEDDVCPPETGFAVYRLLESEKELHTYPRCGHDSGLRWVIPLVEKFVDSHLHPEGVGA</sequence>
<comment type="caution">
    <text evidence="2">The sequence shown here is derived from an EMBL/GenBank/DDBJ whole genome shotgun (WGS) entry which is preliminary data.</text>
</comment>
<dbReference type="Proteomes" id="UP001501116">
    <property type="component" value="Unassembled WGS sequence"/>
</dbReference>
<organism evidence="2 3">
    <name type="scientific">Amycolatopsis minnesotensis</name>
    <dbReference type="NCBI Taxonomy" id="337894"/>
    <lineage>
        <taxon>Bacteria</taxon>
        <taxon>Bacillati</taxon>
        <taxon>Actinomycetota</taxon>
        <taxon>Actinomycetes</taxon>
        <taxon>Pseudonocardiales</taxon>
        <taxon>Pseudonocardiaceae</taxon>
        <taxon>Amycolatopsis</taxon>
    </lineage>
</organism>
<evidence type="ECO:0000313" key="3">
    <source>
        <dbReference type="Proteomes" id="UP001501116"/>
    </source>
</evidence>
<evidence type="ECO:0000313" key="2">
    <source>
        <dbReference type="EMBL" id="GAA1970715.1"/>
    </source>
</evidence>
<dbReference type="PANTHER" id="PTHR40111:SF1">
    <property type="entry name" value="CEPHALOSPORIN-C DEACETYLASE"/>
    <property type="match status" value="1"/>
</dbReference>
<reference evidence="3" key="1">
    <citation type="journal article" date="2019" name="Int. J. Syst. Evol. Microbiol.">
        <title>The Global Catalogue of Microorganisms (GCM) 10K type strain sequencing project: providing services to taxonomists for standard genome sequencing and annotation.</title>
        <authorList>
            <consortium name="The Broad Institute Genomics Platform"/>
            <consortium name="The Broad Institute Genome Sequencing Center for Infectious Disease"/>
            <person name="Wu L."/>
            <person name="Ma J."/>
        </authorList>
    </citation>
    <scope>NUCLEOTIDE SEQUENCE [LARGE SCALE GENOMIC DNA]</scope>
    <source>
        <strain evidence="3">JCM 14545</strain>
    </source>
</reference>
<feature type="domain" description="Acetyl xylan esterase" evidence="1">
    <location>
        <begin position="15"/>
        <end position="297"/>
    </location>
</feature>
<dbReference type="PANTHER" id="PTHR40111">
    <property type="entry name" value="CEPHALOSPORIN-C DEACETYLASE"/>
    <property type="match status" value="1"/>
</dbReference>
<dbReference type="Pfam" id="PF05448">
    <property type="entry name" value="AXE1"/>
    <property type="match status" value="1"/>
</dbReference>
<dbReference type="InterPro" id="IPR029058">
    <property type="entry name" value="AB_hydrolase_fold"/>
</dbReference>
<accession>A0ABP5D0X9</accession>
<dbReference type="InterPro" id="IPR008391">
    <property type="entry name" value="AXE1_dom"/>
</dbReference>
<dbReference type="InterPro" id="IPR039069">
    <property type="entry name" value="CE7"/>
</dbReference>
<keyword evidence="3" id="KW-1185">Reference proteome</keyword>
<name>A0ABP5D0X9_9PSEU</name>
<proteinExistence type="predicted"/>
<dbReference type="Gene3D" id="3.40.50.1820">
    <property type="entry name" value="alpha/beta hydrolase"/>
    <property type="match status" value="1"/>
</dbReference>